<evidence type="ECO:0000259" key="3">
    <source>
        <dbReference type="Pfam" id="PF25221"/>
    </source>
</evidence>
<dbReference type="AlphaFoldDB" id="A0A9D2G0A0"/>
<feature type="transmembrane region" description="Helical" evidence="1">
    <location>
        <begin position="267"/>
        <end position="288"/>
    </location>
</feature>
<evidence type="ECO:0000313" key="5">
    <source>
        <dbReference type="Proteomes" id="UP000824055"/>
    </source>
</evidence>
<dbReference type="InterPro" id="IPR025178">
    <property type="entry name" value="Lnb_N"/>
</dbReference>
<dbReference type="EMBL" id="DXBE01000055">
    <property type="protein sequence ID" value="HIZ69730.1"/>
    <property type="molecule type" value="Genomic_DNA"/>
</dbReference>
<keyword evidence="1" id="KW-1133">Transmembrane helix</keyword>
<feature type="domain" description="Lnb N-terminal periplasmic" evidence="2">
    <location>
        <begin position="21"/>
        <end position="151"/>
    </location>
</feature>
<evidence type="ECO:0000256" key="1">
    <source>
        <dbReference type="SAM" id="Phobius"/>
    </source>
</evidence>
<organism evidence="4 5">
    <name type="scientific">Candidatus Prevotella avicola</name>
    <dbReference type="NCBI Taxonomy" id="2838738"/>
    <lineage>
        <taxon>Bacteria</taxon>
        <taxon>Pseudomonadati</taxon>
        <taxon>Bacteroidota</taxon>
        <taxon>Bacteroidia</taxon>
        <taxon>Bacteroidales</taxon>
        <taxon>Prevotellaceae</taxon>
        <taxon>Prevotella</taxon>
    </lineage>
</organism>
<dbReference type="InterPro" id="IPR057436">
    <property type="entry name" value="5TMH_Lnb"/>
</dbReference>
<accession>A0A9D2G0A0</accession>
<dbReference type="Pfam" id="PF25221">
    <property type="entry name" value="5TMH_Lnb"/>
    <property type="match status" value="1"/>
</dbReference>
<proteinExistence type="predicted"/>
<comment type="caution">
    <text evidence="4">The sequence shown here is derived from an EMBL/GenBank/DDBJ whole genome shotgun (WGS) entry which is preliminary data.</text>
</comment>
<feature type="transmembrane region" description="Helical" evidence="1">
    <location>
        <begin position="325"/>
        <end position="342"/>
    </location>
</feature>
<dbReference type="Proteomes" id="UP000824055">
    <property type="component" value="Unassembled WGS sequence"/>
</dbReference>
<evidence type="ECO:0000313" key="4">
    <source>
        <dbReference type="EMBL" id="HIZ69730.1"/>
    </source>
</evidence>
<evidence type="ECO:0000259" key="2">
    <source>
        <dbReference type="Pfam" id="PF13387"/>
    </source>
</evidence>
<feature type="transmembrane region" description="Helical" evidence="1">
    <location>
        <begin position="240"/>
        <end position="260"/>
    </location>
</feature>
<sequence>MTSIARASGQQGDTTGNDSWLDSVEISLLTCGPSPEIYSLYGHTALRIQDPARQIDWAVNWGIFNMRERFFVLRFVFGLTDYRVEVFPMAEMLADYAAEGRWIKEQYVRLTREEKKRLLTALEENLKPENVHYRYNYFYDNCTTRPRDMIVNCLVHNDYPATVPTQTTYREEIHKWNEHHRWARFGNDLLLGVKSDVPLTSREAEFLPDNLRKSFDKWDRVYGTHYLLAPQAEVSDDEGLTPLVCAIIVAVLIVALTMVGHFRKWPLLWLDSTLMVLVGLPGIILFAMLFSQHPTVNCNFQLLLLNPLALWGAFLLWQKKWRRKVAWVWLACILICILGSIWQRYAEGIIVLAFALLVRCIDRLRHDE</sequence>
<reference evidence="4" key="1">
    <citation type="journal article" date="2021" name="PeerJ">
        <title>Extensive microbial diversity within the chicken gut microbiome revealed by metagenomics and culture.</title>
        <authorList>
            <person name="Gilroy R."/>
            <person name="Ravi A."/>
            <person name="Getino M."/>
            <person name="Pursley I."/>
            <person name="Horton D.L."/>
            <person name="Alikhan N.F."/>
            <person name="Baker D."/>
            <person name="Gharbi K."/>
            <person name="Hall N."/>
            <person name="Watson M."/>
            <person name="Adriaenssens E.M."/>
            <person name="Foster-Nyarko E."/>
            <person name="Jarju S."/>
            <person name="Secka A."/>
            <person name="Antonio M."/>
            <person name="Oren A."/>
            <person name="Chaudhuri R.R."/>
            <person name="La Ragione R."/>
            <person name="Hildebrand F."/>
            <person name="Pallen M.J."/>
        </authorList>
    </citation>
    <scope>NUCLEOTIDE SEQUENCE</scope>
    <source>
        <strain evidence="4">ChiHecec3B27-8219</strain>
    </source>
</reference>
<feature type="transmembrane region" description="Helical" evidence="1">
    <location>
        <begin position="300"/>
        <end position="318"/>
    </location>
</feature>
<dbReference type="Pfam" id="PF13387">
    <property type="entry name" value="Lnb_N"/>
    <property type="match status" value="1"/>
</dbReference>
<keyword evidence="1" id="KW-0472">Membrane</keyword>
<keyword evidence="1" id="KW-0812">Transmembrane</keyword>
<protein>
    <submittedName>
        <fullName evidence="4">DUF4105 domain-containing protein</fullName>
    </submittedName>
</protein>
<gene>
    <name evidence="4" type="ORF">H9966_07625</name>
</gene>
<name>A0A9D2G0A0_9BACT</name>
<feature type="domain" description="Lnb-like transmembrane" evidence="3">
    <location>
        <begin position="237"/>
        <end position="361"/>
    </location>
</feature>
<reference evidence="4" key="2">
    <citation type="submission" date="2021-04" db="EMBL/GenBank/DDBJ databases">
        <authorList>
            <person name="Gilroy R."/>
        </authorList>
    </citation>
    <scope>NUCLEOTIDE SEQUENCE</scope>
    <source>
        <strain evidence="4">ChiHecec3B27-8219</strain>
    </source>
</reference>